<dbReference type="EMBL" id="VICE01000048">
    <property type="protein sequence ID" value="TQD48257.1"/>
    <property type="molecule type" value="Genomic_DNA"/>
</dbReference>
<dbReference type="GO" id="GO:0003824">
    <property type="term" value="F:catalytic activity"/>
    <property type="evidence" value="ECO:0007669"/>
    <property type="project" value="InterPro"/>
</dbReference>
<dbReference type="SUPFAM" id="SSF54506">
    <property type="entry name" value="Diaminopimelate epimerase-like"/>
    <property type="match status" value="1"/>
</dbReference>
<name>A0A508AFU7_9GAMM</name>
<dbReference type="OrthoDB" id="9788221at2"/>
<dbReference type="AlphaFoldDB" id="A0A508AFU7"/>
<dbReference type="Proteomes" id="UP000318212">
    <property type="component" value="Unassembled WGS sequence"/>
</dbReference>
<protein>
    <submittedName>
        <fullName evidence="1">PhzF family phenazine biosynthesis protein</fullName>
    </submittedName>
</protein>
<dbReference type="Pfam" id="PF02567">
    <property type="entry name" value="PhzC-PhzF"/>
    <property type="match status" value="1"/>
</dbReference>
<keyword evidence="2" id="KW-1185">Reference proteome</keyword>
<accession>A0A508AFU7</accession>
<organism evidence="1 2">
    <name type="scientific">Marilutibacter aestuarii</name>
    <dbReference type="NCBI Taxonomy" id="1706195"/>
    <lineage>
        <taxon>Bacteria</taxon>
        <taxon>Pseudomonadati</taxon>
        <taxon>Pseudomonadota</taxon>
        <taxon>Gammaproteobacteria</taxon>
        <taxon>Lysobacterales</taxon>
        <taxon>Lysobacteraceae</taxon>
        <taxon>Marilutibacter</taxon>
    </lineage>
</organism>
<reference evidence="1 2" key="1">
    <citation type="submission" date="2019-06" db="EMBL/GenBank/DDBJ databases">
        <title>Lysobacter alkalisoli sp. nov. isolated from saline soil.</title>
        <authorList>
            <person name="Sun J.-Q."/>
            <person name="Xu L."/>
        </authorList>
    </citation>
    <scope>NUCLEOTIDE SEQUENCE [LARGE SCALE GENOMIC DNA]</scope>
    <source>
        <strain evidence="1 2">JCM 31130</strain>
    </source>
</reference>
<sequence>RWWVVELADEATVRTATPDWDAVAALAADTGSMGVFAFSRADAGQDHDLVVRAFVGAGARFEDAASGAANATLAAWLRHNGAVPGEGGRYVASQGREVGYDARLHLRIDEAGDIWSGGQACDVLSGELDWPGT</sequence>
<evidence type="ECO:0000313" key="1">
    <source>
        <dbReference type="EMBL" id="TQD48257.1"/>
    </source>
</evidence>
<dbReference type="RefSeq" id="WP_141517658.1">
    <property type="nucleotide sequence ID" value="NZ_VICE01000048.1"/>
</dbReference>
<dbReference type="InterPro" id="IPR003719">
    <property type="entry name" value="Phenazine_PhzF-like"/>
</dbReference>
<evidence type="ECO:0000313" key="2">
    <source>
        <dbReference type="Proteomes" id="UP000318212"/>
    </source>
</evidence>
<proteinExistence type="predicted"/>
<gene>
    <name evidence="1" type="ORF">FKV25_04760</name>
</gene>
<comment type="caution">
    <text evidence="1">The sequence shown here is derived from an EMBL/GenBank/DDBJ whole genome shotgun (WGS) entry which is preliminary data.</text>
</comment>
<feature type="non-terminal residue" evidence="1">
    <location>
        <position position="1"/>
    </location>
</feature>
<dbReference type="Gene3D" id="3.10.310.10">
    <property type="entry name" value="Diaminopimelate Epimerase, Chain A, domain 1"/>
    <property type="match status" value="1"/>
</dbReference>